<dbReference type="SUPFAM" id="SSF57667">
    <property type="entry name" value="beta-beta-alpha zinc fingers"/>
    <property type="match status" value="3"/>
</dbReference>
<dbReference type="PROSITE" id="PS50157">
    <property type="entry name" value="ZINC_FINGER_C2H2_2"/>
    <property type="match status" value="5"/>
</dbReference>
<dbReference type="GO" id="GO:0048666">
    <property type="term" value="P:neuron development"/>
    <property type="evidence" value="ECO:0007669"/>
    <property type="project" value="UniProtKB-ARBA"/>
</dbReference>
<evidence type="ECO:0000256" key="5">
    <source>
        <dbReference type="PROSITE-ProRule" id="PRU00042"/>
    </source>
</evidence>
<evidence type="ECO:0000259" key="8">
    <source>
        <dbReference type="PROSITE" id="PS50157"/>
    </source>
</evidence>
<dbReference type="OrthoDB" id="9978265at2759"/>
<dbReference type="SMART" id="SM00225">
    <property type="entry name" value="BTB"/>
    <property type="match status" value="1"/>
</dbReference>
<feature type="domain" description="C2H2-type" evidence="8">
    <location>
        <begin position="500"/>
        <end position="523"/>
    </location>
</feature>
<dbReference type="Pfam" id="PF00096">
    <property type="entry name" value="zf-C2H2"/>
    <property type="match status" value="4"/>
</dbReference>
<dbReference type="InterPro" id="IPR000210">
    <property type="entry name" value="BTB/POZ_dom"/>
</dbReference>
<feature type="domain" description="BTB" evidence="7">
    <location>
        <begin position="29"/>
        <end position="94"/>
    </location>
</feature>
<proteinExistence type="predicted"/>
<dbReference type="InterPro" id="IPR051095">
    <property type="entry name" value="Dros_DevTransReg"/>
</dbReference>
<dbReference type="GO" id="GO:0003006">
    <property type="term" value="P:developmental process involved in reproduction"/>
    <property type="evidence" value="ECO:0007669"/>
    <property type="project" value="UniProtKB-ARBA"/>
</dbReference>
<dbReference type="AlphaFoldDB" id="A0A8X6WWV1"/>
<dbReference type="CDD" id="cd18315">
    <property type="entry name" value="BTB_POZ_BAB-like"/>
    <property type="match status" value="1"/>
</dbReference>
<dbReference type="FunFam" id="3.30.160.60:FF:000446">
    <property type="entry name" value="Zinc finger protein"/>
    <property type="match status" value="1"/>
</dbReference>
<keyword evidence="3" id="KW-0862">Zinc</keyword>
<evidence type="ECO:0000256" key="3">
    <source>
        <dbReference type="ARBA" id="ARBA00022833"/>
    </source>
</evidence>
<dbReference type="InterPro" id="IPR011333">
    <property type="entry name" value="SKP1/BTB/POZ_sf"/>
</dbReference>
<comment type="caution">
    <text evidence="9">The sequence shown here is derived from an EMBL/GenBank/DDBJ whole genome shotgun (WGS) entry which is preliminary data.</text>
</comment>
<feature type="domain" description="C2H2-type" evidence="8">
    <location>
        <begin position="412"/>
        <end position="440"/>
    </location>
</feature>
<protein>
    <submittedName>
        <fullName evidence="9">Protein bric-a-brac 2</fullName>
    </submittedName>
</protein>
<feature type="compositionally biased region" description="Low complexity" evidence="6">
    <location>
        <begin position="250"/>
        <end position="259"/>
    </location>
</feature>
<evidence type="ECO:0000256" key="6">
    <source>
        <dbReference type="SAM" id="MobiDB-lite"/>
    </source>
</evidence>
<feature type="domain" description="C2H2-type" evidence="8">
    <location>
        <begin position="472"/>
        <end position="499"/>
    </location>
</feature>
<dbReference type="SUPFAM" id="SSF54695">
    <property type="entry name" value="POZ domain"/>
    <property type="match status" value="1"/>
</dbReference>
<dbReference type="GO" id="GO:0048513">
    <property type="term" value="P:animal organ development"/>
    <property type="evidence" value="ECO:0007669"/>
    <property type="project" value="UniProtKB-ARBA"/>
</dbReference>
<dbReference type="GO" id="GO:0008270">
    <property type="term" value="F:zinc ion binding"/>
    <property type="evidence" value="ECO:0007669"/>
    <property type="project" value="UniProtKB-KW"/>
</dbReference>
<dbReference type="EMBL" id="BMAV01003336">
    <property type="protein sequence ID" value="GFY42838.1"/>
    <property type="molecule type" value="Genomic_DNA"/>
</dbReference>
<dbReference type="Pfam" id="PF00651">
    <property type="entry name" value="BTB"/>
    <property type="match status" value="1"/>
</dbReference>
<keyword evidence="2 5" id="KW-0863">Zinc-finger</keyword>
<evidence type="ECO:0000313" key="9">
    <source>
        <dbReference type="EMBL" id="GFY42838.1"/>
    </source>
</evidence>
<dbReference type="InterPro" id="IPR013087">
    <property type="entry name" value="Znf_C2H2_type"/>
</dbReference>
<keyword evidence="10" id="KW-1185">Reference proteome</keyword>
<accession>A0A8X6WWV1</accession>
<dbReference type="Gene3D" id="3.30.710.10">
    <property type="entry name" value="Potassium Channel Kv1.1, Chain A"/>
    <property type="match status" value="1"/>
</dbReference>
<dbReference type="PANTHER" id="PTHR23110:SF109">
    <property type="entry name" value="FI07618P-RELATED"/>
    <property type="match status" value="1"/>
</dbReference>
<feature type="region of interest" description="Disordered" evidence="6">
    <location>
        <begin position="236"/>
        <end position="298"/>
    </location>
</feature>
<feature type="domain" description="C2H2-type" evidence="8">
    <location>
        <begin position="384"/>
        <end position="411"/>
    </location>
</feature>
<feature type="compositionally biased region" description="Basic and acidic residues" evidence="6">
    <location>
        <begin position="238"/>
        <end position="249"/>
    </location>
</feature>
<name>A0A8X6WWV1_9ARAC</name>
<evidence type="ECO:0000313" key="10">
    <source>
        <dbReference type="Proteomes" id="UP000886998"/>
    </source>
</evidence>
<evidence type="ECO:0000256" key="2">
    <source>
        <dbReference type="ARBA" id="ARBA00022771"/>
    </source>
</evidence>
<dbReference type="Proteomes" id="UP000886998">
    <property type="component" value="Unassembled WGS sequence"/>
</dbReference>
<evidence type="ECO:0000256" key="1">
    <source>
        <dbReference type="ARBA" id="ARBA00022723"/>
    </source>
</evidence>
<dbReference type="FunFam" id="3.30.160.60:FF:002343">
    <property type="entry name" value="Zinc finger protein 33A"/>
    <property type="match status" value="1"/>
</dbReference>
<organism evidence="9 10">
    <name type="scientific">Trichonephila inaurata madagascariensis</name>
    <dbReference type="NCBI Taxonomy" id="2747483"/>
    <lineage>
        <taxon>Eukaryota</taxon>
        <taxon>Metazoa</taxon>
        <taxon>Ecdysozoa</taxon>
        <taxon>Arthropoda</taxon>
        <taxon>Chelicerata</taxon>
        <taxon>Arachnida</taxon>
        <taxon>Araneae</taxon>
        <taxon>Araneomorphae</taxon>
        <taxon>Entelegynae</taxon>
        <taxon>Araneoidea</taxon>
        <taxon>Nephilidae</taxon>
        <taxon>Trichonephila</taxon>
        <taxon>Trichonephila inaurata</taxon>
    </lineage>
</organism>
<dbReference type="Gene3D" id="3.30.160.60">
    <property type="entry name" value="Classic Zinc Finger"/>
    <property type="match status" value="5"/>
</dbReference>
<reference evidence="9" key="1">
    <citation type="submission" date="2020-08" db="EMBL/GenBank/DDBJ databases">
        <title>Multicomponent nature underlies the extraordinary mechanical properties of spider dragline silk.</title>
        <authorList>
            <person name="Kono N."/>
            <person name="Nakamura H."/>
            <person name="Mori M."/>
            <person name="Yoshida Y."/>
            <person name="Ohtoshi R."/>
            <person name="Malay A.D."/>
            <person name="Moran D.A.P."/>
            <person name="Tomita M."/>
            <person name="Numata K."/>
            <person name="Arakawa K."/>
        </authorList>
    </citation>
    <scope>NUCLEOTIDE SEQUENCE</scope>
</reference>
<keyword evidence="1" id="KW-0479">Metal-binding</keyword>
<dbReference type="PROSITE" id="PS50097">
    <property type="entry name" value="BTB"/>
    <property type="match status" value="1"/>
</dbReference>
<dbReference type="GO" id="GO:0005634">
    <property type="term" value="C:nucleus"/>
    <property type="evidence" value="ECO:0007669"/>
    <property type="project" value="UniProtKB-ARBA"/>
</dbReference>
<dbReference type="PROSITE" id="PS00028">
    <property type="entry name" value="ZINC_FINGER_C2H2_1"/>
    <property type="match status" value="5"/>
</dbReference>
<dbReference type="SMART" id="SM00355">
    <property type="entry name" value="ZnF_C2H2"/>
    <property type="match status" value="6"/>
</dbReference>
<sequence>MSQFTLKWNSHMNNMMDVFKDLLSNELMVDVTLACDGLSLKAHKIILAACSPFFQSLFIDNPCKHPIVILNDMKYNELKNIIEFIYNGEVNVSQDQFSCLMKAAETLRIKGLAEFPNINYSNVSLEEPSDKIIHQNEVLTPTECNDDCEPKQPISDFSSDNIQEIKPVSVGIEPLTADITKQLADIQSGVSGNPKIVGLLTNESEFELNATSSENALTVSDLSNARKIIRRSLSSDAEIQKKPQMDDHSSSLAPISISSEDLSPNQHPGSPLELDSPVSPIAGPSHSIDDDSMMMDQSSISPQDISFQPCTDLVSQDSIKGTASIIRTIYFSKNPFVDNEVTTINEELPVKKKCKYKCLKCNLMVASKGHLDIHMRTHTGERPFSCHLCGKTTIRQHDLQLHMRTHTGIKPYACPICGMRFNNVSNYRRHYRRRHPTAERVLQTCTLCHEEFESKELLNGHLINQHSIENTHICVICQKSYKRLYDLKTHLRVHSKEKPYACRICFKLFTYKSNQIRHIRQNHPKLMKGAACMASKLDEDPDYIPKPGN</sequence>
<keyword evidence="4" id="KW-0539">Nucleus</keyword>
<feature type="domain" description="C2H2-type" evidence="8">
    <location>
        <begin position="356"/>
        <end position="383"/>
    </location>
</feature>
<dbReference type="InterPro" id="IPR036236">
    <property type="entry name" value="Znf_C2H2_sf"/>
</dbReference>
<dbReference type="PANTHER" id="PTHR23110">
    <property type="entry name" value="BTB DOMAIN TRANSCRIPTION FACTOR"/>
    <property type="match status" value="1"/>
</dbReference>
<gene>
    <name evidence="9" type="primary">bab2</name>
    <name evidence="9" type="ORF">TNIN_92481</name>
</gene>
<dbReference type="GO" id="GO:0006357">
    <property type="term" value="P:regulation of transcription by RNA polymerase II"/>
    <property type="evidence" value="ECO:0007669"/>
    <property type="project" value="TreeGrafter"/>
</dbReference>
<evidence type="ECO:0000259" key="7">
    <source>
        <dbReference type="PROSITE" id="PS50097"/>
    </source>
</evidence>
<evidence type="ECO:0000256" key="4">
    <source>
        <dbReference type="ARBA" id="ARBA00023242"/>
    </source>
</evidence>